<evidence type="ECO:0000256" key="5">
    <source>
        <dbReference type="ARBA" id="ARBA00007579"/>
    </source>
</evidence>
<keyword evidence="9" id="KW-0152">Cholesterol biosynthesis</keyword>
<dbReference type="Ensembl" id="ENSCSAVT00000009332.1">
    <property type="protein sequence ID" value="ENSCSAVP00000009215.1"/>
    <property type="gene ID" value="ENSCSAVG00000005432.1"/>
</dbReference>
<keyword evidence="11" id="KW-0752">Steroid biosynthesis</keyword>
<evidence type="ECO:0000256" key="8">
    <source>
        <dbReference type="ARBA" id="ARBA00022723"/>
    </source>
</evidence>
<evidence type="ECO:0000256" key="14">
    <source>
        <dbReference type="ARBA" id="ARBA00023235"/>
    </source>
</evidence>
<keyword evidence="7" id="KW-0444">Lipid biosynthesis</keyword>
<evidence type="ECO:0000256" key="3">
    <source>
        <dbReference type="ARBA" id="ARBA00003951"/>
    </source>
</evidence>
<keyword evidence="9" id="KW-0753">Steroid metabolism</keyword>
<sequence length="253" mass="29190">MNSVSFAKLYNTTTSILKATLYMSARNMELNLNTLDKSQVQLLKEECIEVDENDKVLGPKSKLDCHLIRNGPPLHRAFSLFLFNTKNELLLQKRADSKITFPGYYTNTCCSHPLFNKTELNENLSLGVRHAAQRRTKAELGVPFEQLPIDDIAYITRIHYKANSNDQWGEHEIDHVLIARKDVDLDINPNEVSEIRYVSKEGMTEFTQECERTGVPLTPWFKLILKGHLFTWWDNLHNLDAVKGQDKIIRCIE</sequence>
<dbReference type="AlphaFoldDB" id="H2YV55"/>
<evidence type="ECO:0000256" key="6">
    <source>
        <dbReference type="ARBA" id="ARBA00012057"/>
    </source>
</evidence>
<dbReference type="NCBIfam" id="TIGR02150">
    <property type="entry name" value="IPP_isom_1"/>
    <property type="match status" value="1"/>
</dbReference>
<dbReference type="eggNOG" id="KOG0142">
    <property type="taxonomic scope" value="Eukaryota"/>
</dbReference>
<keyword evidence="12" id="KW-0443">Lipid metabolism</keyword>
<accession>H2YV55</accession>
<dbReference type="InterPro" id="IPR011876">
    <property type="entry name" value="IsopentenylPP_isomerase_typ1"/>
</dbReference>
<dbReference type="OMA" id="KAPFDNG"/>
<evidence type="ECO:0000256" key="12">
    <source>
        <dbReference type="ARBA" id="ARBA00023098"/>
    </source>
</evidence>
<keyword evidence="9" id="KW-0756">Sterol biosynthesis</keyword>
<dbReference type="InterPro" id="IPR000086">
    <property type="entry name" value="NUDIX_hydrolase_dom"/>
</dbReference>
<keyword evidence="13" id="KW-0414">Isoprene biosynthesis</keyword>
<evidence type="ECO:0000256" key="11">
    <source>
        <dbReference type="ARBA" id="ARBA00022955"/>
    </source>
</evidence>
<dbReference type="GO" id="GO:0004452">
    <property type="term" value="F:isopentenyl-diphosphate delta-isomerase activity"/>
    <property type="evidence" value="ECO:0007669"/>
    <property type="project" value="UniProtKB-EC"/>
</dbReference>
<evidence type="ECO:0000256" key="7">
    <source>
        <dbReference type="ARBA" id="ARBA00022516"/>
    </source>
</evidence>
<evidence type="ECO:0000259" key="15">
    <source>
        <dbReference type="PROSITE" id="PS51462"/>
    </source>
</evidence>
<feature type="domain" description="Nudix hydrolase" evidence="15">
    <location>
        <begin position="73"/>
        <end position="223"/>
    </location>
</feature>
<name>H2YV55_CIOSA</name>
<dbReference type="PIRSF" id="PIRSF018427">
    <property type="entry name" value="Isopntndiph_ism"/>
    <property type="match status" value="1"/>
</dbReference>
<comment type="similarity">
    <text evidence="5">Belongs to the IPP isomerase type 1 family.</text>
</comment>
<dbReference type="GO" id="GO:0046872">
    <property type="term" value="F:metal ion binding"/>
    <property type="evidence" value="ECO:0007669"/>
    <property type="project" value="UniProtKB-KW"/>
</dbReference>
<evidence type="ECO:0000256" key="2">
    <source>
        <dbReference type="ARBA" id="ARBA00001946"/>
    </source>
</evidence>
<organism evidence="16 17">
    <name type="scientific">Ciona savignyi</name>
    <name type="common">Pacific transparent sea squirt</name>
    <dbReference type="NCBI Taxonomy" id="51511"/>
    <lineage>
        <taxon>Eukaryota</taxon>
        <taxon>Metazoa</taxon>
        <taxon>Chordata</taxon>
        <taxon>Tunicata</taxon>
        <taxon>Ascidiacea</taxon>
        <taxon>Phlebobranchia</taxon>
        <taxon>Cionidae</taxon>
        <taxon>Ciona</taxon>
    </lineage>
</organism>
<keyword evidence="9" id="KW-1207">Sterol metabolism</keyword>
<keyword evidence="17" id="KW-1185">Reference proteome</keyword>
<dbReference type="PANTHER" id="PTHR10885:SF0">
    <property type="entry name" value="ISOPENTENYL-DIPHOSPHATE DELTA-ISOMERASE"/>
    <property type="match status" value="1"/>
</dbReference>
<reference evidence="16" key="2">
    <citation type="submission" date="2025-08" db="UniProtKB">
        <authorList>
            <consortium name="Ensembl"/>
        </authorList>
    </citation>
    <scope>IDENTIFICATION</scope>
</reference>
<dbReference type="SUPFAM" id="SSF55811">
    <property type="entry name" value="Nudix"/>
    <property type="match status" value="1"/>
</dbReference>
<evidence type="ECO:0000256" key="10">
    <source>
        <dbReference type="ARBA" id="ARBA00022842"/>
    </source>
</evidence>
<dbReference type="HOGENOM" id="CLU_060552_0_1_1"/>
<evidence type="ECO:0000313" key="17">
    <source>
        <dbReference type="Proteomes" id="UP000007875"/>
    </source>
</evidence>
<evidence type="ECO:0000256" key="1">
    <source>
        <dbReference type="ARBA" id="ARBA00000374"/>
    </source>
</evidence>
<dbReference type="GO" id="GO:0005737">
    <property type="term" value="C:cytoplasm"/>
    <property type="evidence" value="ECO:0007669"/>
    <property type="project" value="TreeGrafter"/>
</dbReference>
<dbReference type="InParanoid" id="H2YV55"/>
<dbReference type="GO" id="GO:0050992">
    <property type="term" value="P:dimethylallyl diphosphate biosynthetic process"/>
    <property type="evidence" value="ECO:0007669"/>
    <property type="project" value="UniProtKB-UniPathway"/>
</dbReference>
<dbReference type="GeneTree" id="ENSGT00390000008527"/>
<evidence type="ECO:0000256" key="13">
    <source>
        <dbReference type="ARBA" id="ARBA00023229"/>
    </source>
</evidence>
<evidence type="ECO:0000256" key="4">
    <source>
        <dbReference type="ARBA" id="ARBA00004826"/>
    </source>
</evidence>
<dbReference type="Proteomes" id="UP000007875">
    <property type="component" value="Unassembled WGS sequence"/>
</dbReference>
<dbReference type="InterPro" id="IPR015797">
    <property type="entry name" value="NUDIX_hydrolase-like_dom_sf"/>
</dbReference>
<dbReference type="CDD" id="cd02885">
    <property type="entry name" value="NUDIX_IPP_Isomerase"/>
    <property type="match status" value="1"/>
</dbReference>
<dbReference type="PANTHER" id="PTHR10885">
    <property type="entry name" value="ISOPENTENYL-DIPHOSPHATE DELTA-ISOMERASE"/>
    <property type="match status" value="1"/>
</dbReference>
<keyword evidence="9" id="KW-0153">Cholesterol metabolism</keyword>
<comment type="cofactor">
    <cofactor evidence="2">
        <name>Mg(2+)</name>
        <dbReference type="ChEBI" id="CHEBI:18420"/>
    </cofactor>
</comment>
<reference evidence="16" key="3">
    <citation type="submission" date="2025-09" db="UniProtKB">
        <authorList>
            <consortium name="Ensembl"/>
        </authorList>
    </citation>
    <scope>IDENTIFICATION</scope>
</reference>
<evidence type="ECO:0000256" key="9">
    <source>
        <dbReference type="ARBA" id="ARBA00022778"/>
    </source>
</evidence>
<comment type="pathway">
    <text evidence="4">Isoprenoid biosynthesis; dimethylallyl diphosphate biosynthesis; dimethylallyl diphosphate from isopentenyl diphosphate: step 1/1.</text>
</comment>
<dbReference type="Gene3D" id="3.90.79.10">
    <property type="entry name" value="Nucleoside Triphosphate Pyrophosphohydrolase"/>
    <property type="match status" value="1"/>
</dbReference>
<keyword evidence="8" id="KW-0479">Metal-binding</keyword>
<protein>
    <recommendedName>
        <fullName evidence="6">isopentenyl-diphosphate Delta-isomerase</fullName>
        <ecNumber evidence="6">5.3.3.2</ecNumber>
    </recommendedName>
</protein>
<dbReference type="GO" id="GO:0009240">
    <property type="term" value="P:isopentenyl diphosphate biosynthetic process"/>
    <property type="evidence" value="ECO:0007669"/>
    <property type="project" value="TreeGrafter"/>
</dbReference>
<dbReference type="Pfam" id="PF00293">
    <property type="entry name" value="NUDIX"/>
    <property type="match status" value="1"/>
</dbReference>
<dbReference type="PROSITE" id="PS51462">
    <property type="entry name" value="NUDIX"/>
    <property type="match status" value="1"/>
</dbReference>
<comment type="catalytic activity">
    <reaction evidence="1">
        <text>isopentenyl diphosphate = dimethylallyl diphosphate</text>
        <dbReference type="Rhea" id="RHEA:23284"/>
        <dbReference type="ChEBI" id="CHEBI:57623"/>
        <dbReference type="ChEBI" id="CHEBI:128769"/>
        <dbReference type="EC" id="5.3.3.2"/>
    </reaction>
</comment>
<dbReference type="STRING" id="51511.ENSCSAVP00000009215"/>
<dbReference type="FunCoup" id="H2YV55">
    <property type="interactions" value="182"/>
</dbReference>
<comment type="function">
    <text evidence="3">Catalyzes the 1,3-allylic rearrangement of the homoallylic substrate isopentenyl (IPP) to its highly electrophilic allylic isomer, dimethylallyl diphosphate (DMAPP).</text>
</comment>
<keyword evidence="14" id="KW-0413">Isomerase</keyword>
<evidence type="ECO:0000313" key="16">
    <source>
        <dbReference type="Ensembl" id="ENSCSAVP00000009215.1"/>
    </source>
</evidence>
<dbReference type="EC" id="5.3.3.2" evidence="6"/>
<dbReference type="GO" id="GO:0006695">
    <property type="term" value="P:cholesterol biosynthetic process"/>
    <property type="evidence" value="ECO:0007669"/>
    <property type="project" value="UniProtKB-KW"/>
</dbReference>
<dbReference type="FunFam" id="3.90.79.10:FF:000012">
    <property type="entry name" value="Isopentenyl-diphosphate Delta-isomerase 1"/>
    <property type="match status" value="1"/>
</dbReference>
<reference evidence="17" key="1">
    <citation type="submission" date="2003-08" db="EMBL/GenBank/DDBJ databases">
        <authorList>
            <person name="Birren B."/>
            <person name="Nusbaum C."/>
            <person name="Abebe A."/>
            <person name="Abouelleil A."/>
            <person name="Adekoya E."/>
            <person name="Ait-zahra M."/>
            <person name="Allen N."/>
            <person name="Allen T."/>
            <person name="An P."/>
            <person name="Anderson M."/>
            <person name="Anderson S."/>
            <person name="Arachchi H."/>
            <person name="Armbruster J."/>
            <person name="Bachantsang P."/>
            <person name="Baldwin J."/>
            <person name="Barry A."/>
            <person name="Bayul T."/>
            <person name="Blitshsteyn B."/>
            <person name="Bloom T."/>
            <person name="Blye J."/>
            <person name="Boguslavskiy L."/>
            <person name="Borowsky M."/>
            <person name="Boukhgalter B."/>
            <person name="Brunache A."/>
            <person name="Butler J."/>
            <person name="Calixte N."/>
            <person name="Calvo S."/>
            <person name="Camarata J."/>
            <person name="Campo K."/>
            <person name="Chang J."/>
            <person name="Cheshatsang Y."/>
            <person name="Citroen M."/>
            <person name="Collymore A."/>
            <person name="Considine T."/>
            <person name="Cook A."/>
            <person name="Cooke P."/>
            <person name="Corum B."/>
            <person name="Cuomo C."/>
            <person name="David R."/>
            <person name="Dawoe T."/>
            <person name="Degray S."/>
            <person name="Dodge S."/>
            <person name="Dooley K."/>
            <person name="Dorje P."/>
            <person name="Dorjee K."/>
            <person name="Dorris L."/>
            <person name="Duffey N."/>
            <person name="Dupes A."/>
            <person name="Elkins T."/>
            <person name="Engels R."/>
            <person name="Erickson J."/>
            <person name="Farina A."/>
            <person name="Faro S."/>
            <person name="Ferreira P."/>
            <person name="Fischer H."/>
            <person name="Fitzgerald M."/>
            <person name="Foley K."/>
            <person name="Gage D."/>
            <person name="Galagan J."/>
            <person name="Gearin G."/>
            <person name="Gnerre S."/>
            <person name="Gnirke A."/>
            <person name="Goyette A."/>
            <person name="Graham J."/>
            <person name="Grandbois E."/>
            <person name="Gyaltsen K."/>
            <person name="Hafez N."/>
            <person name="Hagopian D."/>
            <person name="Hagos B."/>
            <person name="Hall J."/>
            <person name="Hatcher B."/>
            <person name="Heller A."/>
            <person name="Higgins H."/>
            <person name="Honan T."/>
            <person name="Horn A."/>
            <person name="Houde N."/>
            <person name="Hughes L."/>
            <person name="Hulme W."/>
            <person name="Husby E."/>
            <person name="Iliev I."/>
            <person name="Jaffe D."/>
            <person name="Jones C."/>
            <person name="Kamal M."/>
            <person name="Kamat A."/>
            <person name="Kamvysselis M."/>
            <person name="Karlsson E."/>
            <person name="Kells C."/>
            <person name="Kieu A."/>
            <person name="Kisner P."/>
            <person name="Kodira C."/>
            <person name="Kulbokas E."/>
            <person name="Labutti K."/>
            <person name="Lama D."/>
            <person name="Landers T."/>
            <person name="Leger J."/>
            <person name="Levine S."/>
            <person name="Lewis D."/>
            <person name="Lewis T."/>
            <person name="Lindblad-toh K."/>
            <person name="Liu X."/>
            <person name="Lokyitsang T."/>
            <person name="Lokyitsang Y."/>
            <person name="Lucien O."/>
            <person name="Lui A."/>
            <person name="Ma L.J."/>
            <person name="Mabbitt R."/>
            <person name="Macdonald J."/>
            <person name="Maclean C."/>
            <person name="Major J."/>
            <person name="Manning J."/>
            <person name="Marabella R."/>
            <person name="Maru K."/>
            <person name="Matthews C."/>
            <person name="Mauceli E."/>
            <person name="Mccarthy M."/>
            <person name="Mcdonough S."/>
            <person name="Mcghee T."/>
            <person name="Meldrim J."/>
            <person name="Meneus L."/>
            <person name="Mesirov J."/>
            <person name="Mihalev A."/>
            <person name="Mihova T."/>
            <person name="Mikkelsen T."/>
            <person name="Mlenga V."/>
            <person name="Moru K."/>
            <person name="Mozes J."/>
            <person name="Mulrain L."/>
            <person name="Munson G."/>
            <person name="Naylor J."/>
            <person name="Newes C."/>
            <person name="Nguyen C."/>
            <person name="Nguyen N."/>
            <person name="Nguyen T."/>
            <person name="Nicol R."/>
            <person name="Nielsen C."/>
            <person name="Nizzari M."/>
            <person name="Norbu C."/>
            <person name="Norbu N."/>
            <person name="O'donnell P."/>
            <person name="Okoawo O."/>
            <person name="O'leary S."/>
            <person name="Omotosho B."/>
            <person name="O'neill K."/>
            <person name="Osman S."/>
            <person name="Parker S."/>
            <person name="Perrin D."/>
            <person name="Phunkhang P."/>
            <person name="Piqani B."/>
            <person name="Purcell S."/>
            <person name="Rachupka T."/>
            <person name="Ramasamy U."/>
            <person name="Rameau R."/>
            <person name="Ray V."/>
            <person name="Raymond C."/>
            <person name="Retta R."/>
            <person name="Richardson S."/>
            <person name="Rise C."/>
            <person name="Rodriguez J."/>
            <person name="Rogers J."/>
            <person name="Rogov P."/>
            <person name="Rutman M."/>
            <person name="Schupbach R."/>
            <person name="Seaman C."/>
            <person name="Settipalli S."/>
            <person name="Sharpe T."/>
            <person name="Sheridan J."/>
            <person name="Sherpa N."/>
            <person name="Shi J."/>
            <person name="Smirnov S."/>
            <person name="Smith C."/>
            <person name="Sougnez C."/>
            <person name="Spencer B."/>
            <person name="Stalker J."/>
            <person name="Stange-thomann N."/>
            <person name="Stavropoulos S."/>
            <person name="Stetson K."/>
            <person name="Stone C."/>
            <person name="Stone S."/>
            <person name="Stubbs M."/>
            <person name="Talamas J."/>
            <person name="Tchuinga P."/>
            <person name="Tenzing P."/>
            <person name="Tesfaye S."/>
            <person name="Theodore J."/>
            <person name="Thoulutsang Y."/>
            <person name="Topham K."/>
            <person name="Towey S."/>
            <person name="Tsamla T."/>
            <person name="Tsomo N."/>
            <person name="Vallee D."/>
            <person name="Vassiliev H."/>
            <person name="Venkataraman V."/>
            <person name="Vinson J."/>
            <person name="Vo A."/>
            <person name="Wade C."/>
            <person name="Wang S."/>
            <person name="Wangchuk T."/>
            <person name="Wangdi T."/>
            <person name="Whittaker C."/>
            <person name="Wilkinson J."/>
            <person name="Wu Y."/>
            <person name="Wyman D."/>
            <person name="Yadav S."/>
            <person name="Yang S."/>
            <person name="Yang X."/>
            <person name="Yeager S."/>
            <person name="Yee E."/>
            <person name="Young G."/>
            <person name="Zainoun J."/>
            <person name="Zembeck L."/>
            <person name="Zimmer A."/>
            <person name="Zody M."/>
            <person name="Lander E."/>
        </authorList>
    </citation>
    <scope>NUCLEOTIDE SEQUENCE [LARGE SCALE GENOMIC DNA]</scope>
</reference>
<keyword evidence="10" id="KW-0460">Magnesium</keyword>
<dbReference type="UniPathway" id="UPA00059">
    <property type="reaction ID" value="UER00104"/>
</dbReference>
<proteinExistence type="inferred from homology"/>